<organism evidence="1 2">
    <name type="scientific">Dethiosulfatarculus sandiegensis</name>
    <dbReference type="NCBI Taxonomy" id="1429043"/>
    <lineage>
        <taxon>Bacteria</taxon>
        <taxon>Pseudomonadati</taxon>
        <taxon>Thermodesulfobacteriota</taxon>
        <taxon>Desulfarculia</taxon>
        <taxon>Desulfarculales</taxon>
        <taxon>Desulfarculaceae</taxon>
        <taxon>Dethiosulfatarculus</taxon>
    </lineage>
</organism>
<comment type="caution">
    <text evidence="1">The sequence shown here is derived from an EMBL/GenBank/DDBJ whole genome shotgun (WGS) entry which is preliminary data.</text>
</comment>
<dbReference type="InParanoid" id="A0A0D2IZT2"/>
<evidence type="ECO:0000313" key="2">
    <source>
        <dbReference type="Proteomes" id="UP000032233"/>
    </source>
</evidence>
<sequence>MNEKKSPGPLSEALELAQTGVTSIVGSGGKTTLLYALASEFAGAGKPVVMTTTTKLFPPEARRKVKVQLLGNEPVPAWELERLIKPGELILLATETTLDGKLRGINEELVNQLADLPNTKVLVEADGSSRRPLKGWAPWEPVVPVRTEHMVVMVGGSGLGRNLSPDWVHRPEVFARAAGLLPGERINPEALAKVLLGPDGPFKTLPPKATSSLIVNQADSVSTSYLKAFFRVLTLSQTEGSGFDRLLEGRLRWGKLTRL</sequence>
<protein>
    <submittedName>
        <fullName evidence="1">Hydroxylase accessory protein YqeC</fullName>
    </submittedName>
</protein>
<accession>A0A0D2IZT2</accession>
<evidence type="ECO:0000313" key="1">
    <source>
        <dbReference type="EMBL" id="KIX11489.1"/>
    </source>
</evidence>
<dbReference type="FunCoup" id="A0A0D2IZT2">
    <property type="interactions" value="7"/>
</dbReference>
<dbReference type="Proteomes" id="UP000032233">
    <property type="component" value="Unassembled WGS sequence"/>
</dbReference>
<dbReference type="EMBL" id="AZAC01000056">
    <property type="protein sequence ID" value="KIX11489.1"/>
    <property type="molecule type" value="Genomic_DNA"/>
</dbReference>
<gene>
    <name evidence="1" type="ORF">X474_24995</name>
</gene>
<reference evidence="1 2" key="1">
    <citation type="submission" date="2013-11" db="EMBL/GenBank/DDBJ databases">
        <title>Metagenomic analysis of a methanogenic consortium involved in long chain n-alkane degradation.</title>
        <authorList>
            <person name="Davidova I.A."/>
            <person name="Callaghan A.V."/>
            <person name="Wawrik B."/>
            <person name="Pruitt S."/>
            <person name="Marks C."/>
            <person name="Duncan K.E."/>
            <person name="Suflita J.M."/>
        </authorList>
    </citation>
    <scope>NUCLEOTIDE SEQUENCE [LARGE SCALE GENOMIC DNA]</scope>
    <source>
        <strain evidence="1 2">SPR</strain>
    </source>
</reference>
<dbReference type="STRING" id="1429043.X474_24995"/>
<dbReference type="NCBIfam" id="TIGR03172">
    <property type="entry name" value="selenium cofactor biosynthesis protein YqeC"/>
    <property type="match status" value="1"/>
</dbReference>
<proteinExistence type="predicted"/>
<dbReference type="RefSeq" id="WP_052515521.1">
    <property type="nucleotide sequence ID" value="NZ_AZAC01000056.1"/>
</dbReference>
<dbReference type="AlphaFoldDB" id="A0A0D2IZT2"/>
<dbReference type="InterPro" id="IPR017587">
    <property type="entry name" value="YqeC"/>
</dbReference>
<keyword evidence="2" id="KW-1185">Reference proteome</keyword>
<dbReference type="OrthoDB" id="368187at2"/>
<name>A0A0D2IZT2_9BACT</name>
<dbReference type="Pfam" id="PF19842">
    <property type="entry name" value="YqeC"/>
    <property type="match status" value="1"/>
</dbReference>